<evidence type="ECO:0000256" key="1">
    <source>
        <dbReference type="SAM" id="MobiDB-lite"/>
    </source>
</evidence>
<feature type="compositionally biased region" description="Basic and acidic residues" evidence="1">
    <location>
        <begin position="63"/>
        <end position="76"/>
    </location>
</feature>
<dbReference type="EnsemblMetazoa" id="CJA17663.1">
    <property type="protein sequence ID" value="CJA17663.1"/>
    <property type="gene ID" value="WBGene00136868"/>
</dbReference>
<keyword evidence="3" id="KW-1185">Reference proteome</keyword>
<feature type="region of interest" description="Disordered" evidence="1">
    <location>
        <begin position="1"/>
        <end position="134"/>
    </location>
</feature>
<evidence type="ECO:0000313" key="2">
    <source>
        <dbReference type="EnsemblMetazoa" id="CJA17663.1"/>
    </source>
</evidence>
<feature type="region of interest" description="Disordered" evidence="1">
    <location>
        <begin position="152"/>
        <end position="177"/>
    </location>
</feature>
<proteinExistence type="predicted"/>
<dbReference type="Proteomes" id="UP000005237">
    <property type="component" value="Unassembled WGS sequence"/>
</dbReference>
<accession>A0A8R1E0T9</accession>
<feature type="compositionally biased region" description="Basic and acidic residues" evidence="1">
    <location>
        <begin position="152"/>
        <end position="162"/>
    </location>
</feature>
<feature type="compositionally biased region" description="Basic residues" evidence="1">
    <location>
        <begin position="48"/>
        <end position="58"/>
    </location>
</feature>
<dbReference type="AlphaFoldDB" id="A0A8R1E0T9"/>
<reference evidence="2" key="2">
    <citation type="submission" date="2022-06" db="UniProtKB">
        <authorList>
            <consortium name="EnsemblMetazoa"/>
        </authorList>
    </citation>
    <scope>IDENTIFICATION</scope>
    <source>
        <strain evidence="2">DF5081</strain>
    </source>
</reference>
<name>A0A8R1E0T9_CAEJA</name>
<feature type="compositionally biased region" description="Basic and acidic residues" evidence="1">
    <location>
        <begin position="8"/>
        <end position="17"/>
    </location>
</feature>
<protein>
    <submittedName>
        <fullName evidence="2">Uncharacterized protein</fullName>
    </submittedName>
</protein>
<organism evidence="2 3">
    <name type="scientific">Caenorhabditis japonica</name>
    <dbReference type="NCBI Taxonomy" id="281687"/>
    <lineage>
        <taxon>Eukaryota</taxon>
        <taxon>Metazoa</taxon>
        <taxon>Ecdysozoa</taxon>
        <taxon>Nematoda</taxon>
        <taxon>Chromadorea</taxon>
        <taxon>Rhabditida</taxon>
        <taxon>Rhabditina</taxon>
        <taxon>Rhabditomorpha</taxon>
        <taxon>Rhabditoidea</taxon>
        <taxon>Rhabditidae</taxon>
        <taxon>Peloderinae</taxon>
        <taxon>Caenorhabditis</taxon>
    </lineage>
</organism>
<evidence type="ECO:0000313" key="3">
    <source>
        <dbReference type="Proteomes" id="UP000005237"/>
    </source>
</evidence>
<sequence>MQKKKRSSEKDVDKDSIAESDNPFEEIATRPPPRDWMSMRQLRNNNRMSKRKRRRYRKNGFLTRDDIIKSSSKSDSEAPSVKLVNRDREKAEFDEKKRNIPQETWERENKAAEKVREEMLNGKKEEKKEPISPAMEMLAKENSDLDRRISIAEQSGSRKVDRLPNNPYSNVDFSKPTVISLPLPPLDSLLENVEGEKL</sequence>
<feature type="compositionally biased region" description="Basic and acidic residues" evidence="1">
    <location>
        <begin position="84"/>
        <end position="130"/>
    </location>
</feature>
<reference evidence="3" key="1">
    <citation type="submission" date="2010-08" db="EMBL/GenBank/DDBJ databases">
        <authorList>
            <consortium name="Caenorhabditis japonica Sequencing Consortium"/>
            <person name="Wilson R.K."/>
        </authorList>
    </citation>
    <scope>NUCLEOTIDE SEQUENCE [LARGE SCALE GENOMIC DNA]</scope>
    <source>
        <strain evidence="3">DF5081</strain>
    </source>
</reference>